<dbReference type="RefSeq" id="WP_089765541.1">
    <property type="nucleotide sequence ID" value="NZ_BKAT01000058.1"/>
</dbReference>
<dbReference type="STRING" id="408074.SAMN05660909_05170"/>
<dbReference type="SUPFAM" id="SSF55729">
    <property type="entry name" value="Acyl-CoA N-acyltransferases (Nat)"/>
    <property type="match status" value="1"/>
</dbReference>
<proteinExistence type="predicted"/>
<dbReference type="AlphaFoldDB" id="A0A1H4GE50"/>
<organism evidence="2 3">
    <name type="scientific">Chitinophaga terrae</name>
    <name type="common">ex Kim and Jung 2007</name>
    <dbReference type="NCBI Taxonomy" id="408074"/>
    <lineage>
        <taxon>Bacteria</taxon>
        <taxon>Pseudomonadati</taxon>
        <taxon>Bacteroidota</taxon>
        <taxon>Chitinophagia</taxon>
        <taxon>Chitinophagales</taxon>
        <taxon>Chitinophagaceae</taxon>
        <taxon>Chitinophaga</taxon>
    </lineage>
</organism>
<evidence type="ECO:0000259" key="1">
    <source>
        <dbReference type="PROSITE" id="PS51186"/>
    </source>
</evidence>
<evidence type="ECO:0000313" key="3">
    <source>
        <dbReference type="Proteomes" id="UP000199656"/>
    </source>
</evidence>
<dbReference type="Gene3D" id="3.40.630.30">
    <property type="match status" value="1"/>
</dbReference>
<dbReference type="PROSITE" id="PS51186">
    <property type="entry name" value="GNAT"/>
    <property type="match status" value="1"/>
</dbReference>
<dbReference type="Pfam" id="PF00583">
    <property type="entry name" value="Acetyltransf_1"/>
    <property type="match status" value="1"/>
</dbReference>
<reference evidence="3" key="1">
    <citation type="submission" date="2016-10" db="EMBL/GenBank/DDBJ databases">
        <authorList>
            <person name="Varghese N."/>
            <person name="Submissions S."/>
        </authorList>
    </citation>
    <scope>NUCLEOTIDE SEQUENCE [LARGE SCALE GENOMIC DNA]</scope>
    <source>
        <strain evidence="3">DSM 23920</strain>
    </source>
</reference>
<name>A0A1H4GE50_9BACT</name>
<keyword evidence="2" id="KW-0808">Transferase</keyword>
<evidence type="ECO:0000313" key="2">
    <source>
        <dbReference type="EMBL" id="SEB07178.1"/>
    </source>
</evidence>
<keyword evidence="3" id="KW-1185">Reference proteome</keyword>
<sequence>MYNIQTATVNDIPAIQELVERIWPQTYQAILSQEQISYMMDMMYNTNALTQHINELGHHYNLLLDDDILIGFASYSHTDAPEVYKLHRIYLDPAYQGKGAGKWLLNQVIGQVKAKGAHILELDVNRFNKARFFYEKQGFTIYKEKITDVGSGFIMDDYVMRLPL</sequence>
<gene>
    <name evidence="2" type="ORF">SAMN05660909_05170</name>
</gene>
<keyword evidence="2" id="KW-0012">Acyltransferase</keyword>
<dbReference type="Proteomes" id="UP000199656">
    <property type="component" value="Unassembled WGS sequence"/>
</dbReference>
<dbReference type="CDD" id="cd04301">
    <property type="entry name" value="NAT_SF"/>
    <property type="match status" value="1"/>
</dbReference>
<dbReference type="InterPro" id="IPR000182">
    <property type="entry name" value="GNAT_dom"/>
</dbReference>
<accession>A0A1H4GE50</accession>
<dbReference type="EMBL" id="FNRL01000036">
    <property type="protein sequence ID" value="SEB07178.1"/>
    <property type="molecule type" value="Genomic_DNA"/>
</dbReference>
<protein>
    <submittedName>
        <fullName evidence="2">L-amino acid N-acyltransferase YncA</fullName>
    </submittedName>
</protein>
<dbReference type="GO" id="GO:0016747">
    <property type="term" value="F:acyltransferase activity, transferring groups other than amino-acyl groups"/>
    <property type="evidence" value="ECO:0007669"/>
    <property type="project" value="InterPro"/>
</dbReference>
<dbReference type="InterPro" id="IPR016181">
    <property type="entry name" value="Acyl_CoA_acyltransferase"/>
</dbReference>
<dbReference type="OrthoDB" id="9800604at2"/>
<dbReference type="PANTHER" id="PTHR43617">
    <property type="entry name" value="L-AMINO ACID N-ACETYLTRANSFERASE"/>
    <property type="match status" value="1"/>
</dbReference>
<feature type="domain" description="N-acetyltransferase" evidence="1">
    <location>
        <begin position="2"/>
        <end position="164"/>
    </location>
</feature>
<dbReference type="InterPro" id="IPR050276">
    <property type="entry name" value="MshD_Acetyltransferase"/>
</dbReference>